<gene>
    <name evidence="2" type="ORF">A6M21_00390</name>
</gene>
<dbReference type="SMART" id="SM00257">
    <property type="entry name" value="LysM"/>
    <property type="match status" value="1"/>
</dbReference>
<dbReference type="InterPro" id="IPR036779">
    <property type="entry name" value="LysM_dom_sf"/>
</dbReference>
<dbReference type="Pfam" id="PF01476">
    <property type="entry name" value="LysM"/>
    <property type="match status" value="1"/>
</dbReference>
<name>A0A1B7LDY2_9FIRM</name>
<accession>A0A1B7LDY2</accession>
<dbReference type="EMBL" id="LYVF01000165">
    <property type="protein sequence ID" value="OAT81289.1"/>
    <property type="molecule type" value="Genomic_DNA"/>
</dbReference>
<dbReference type="SUPFAM" id="SSF54106">
    <property type="entry name" value="LysM domain"/>
    <property type="match status" value="1"/>
</dbReference>
<comment type="caution">
    <text evidence="2">The sequence shown here is derived from an EMBL/GenBank/DDBJ whole genome shotgun (WGS) entry which is preliminary data.</text>
</comment>
<dbReference type="Proteomes" id="UP000078532">
    <property type="component" value="Unassembled WGS sequence"/>
</dbReference>
<dbReference type="OrthoDB" id="1809419at2"/>
<sequence>MKYVVQPGDTMHSIALKFNVPLHVLITANPQVIHPSQLQVGEVLEVSTTYYPHHPHHPAGTTTQPTSPPAPVPTLAPVYIHHGVWCTLVLHQTESLPDPGPGSALVRMAEHGHVMVATMEMPHPKQYGAYDVYTAWMVSSMNPLTVRDYFDLAPAKLFGFWINHKNIQGLQRTDEILVNPEPEKHGPHPSNNLYVLRGSLAHCCPAPVMPTATAMPTGPAMG</sequence>
<proteinExistence type="predicted"/>
<evidence type="ECO:0000259" key="1">
    <source>
        <dbReference type="PROSITE" id="PS51782"/>
    </source>
</evidence>
<evidence type="ECO:0000313" key="2">
    <source>
        <dbReference type="EMBL" id="OAT81289.1"/>
    </source>
</evidence>
<feature type="domain" description="LysM" evidence="1">
    <location>
        <begin position="1"/>
        <end position="46"/>
    </location>
</feature>
<dbReference type="Gene3D" id="3.10.350.10">
    <property type="entry name" value="LysM domain"/>
    <property type="match status" value="1"/>
</dbReference>
<dbReference type="AlphaFoldDB" id="A0A1B7LDY2"/>
<organism evidence="2 3">
    <name type="scientific">Desulfotomaculum copahuensis</name>
    <dbReference type="NCBI Taxonomy" id="1838280"/>
    <lineage>
        <taxon>Bacteria</taxon>
        <taxon>Bacillati</taxon>
        <taxon>Bacillota</taxon>
        <taxon>Clostridia</taxon>
        <taxon>Eubacteriales</taxon>
        <taxon>Desulfotomaculaceae</taxon>
        <taxon>Desulfotomaculum</taxon>
    </lineage>
</organism>
<dbReference type="PROSITE" id="PS51782">
    <property type="entry name" value="LYSM"/>
    <property type="match status" value="1"/>
</dbReference>
<dbReference type="RefSeq" id="WP_066668834.1">
    <property type="nucleotide sequence ID" value="NZ_LYVF01000165.1"/>
</dbReference>
<keyword evidence="3" id="KW-1185">Reference proteome</keyword>
<dbReference type="STRING" id="1838280.A6M21_00390"/>
<protein>
    <recommendedName>
        <fullName evidence="1">LysM domain-containing protein</fullName>
    </recommendedName>
</protein>
<dbReference type="InterPro" id="IPR018392">
    <property type="entry name" value="LysM"/>
</dbReference>
<reference evidence="2 3" key="1">
    <citation type="submission" date="2016-04" db="EMBL/GenBank/DDBJ databases">
        <authorList>
            <person name="Evans L.H."/>
            <person name="Alamgir A."/>
            <person name="Owens N."/>
            <person name="Weber N.D."/>
            <person name="Virtaneva K."/>
            <person name="Barbian K."/>
            <person name="Babar A."/>
            <person name="Rosenke K."/>
        </authorList>
    </citation>
    <scope>NUCLEOTIDE SEQUENCE [LARGE SCALE GENOMIC DNA]</scope>
    <source>
        <strain evidence="2 3">LMa1</strain>
    </source>
</reference>
<dbReference type="CDD" id="cd00118">
    <property type="entry name" value="LysM"/>
    <property type="match status" value="1"/>
</dbReference>
<evidence type="ECO:0000313" key="3">
    <source>
        <dbReference type="Proteomes" id="UP000078532"/>
    </source>
</evidence>